<comment type="cofactor">
    <cofactor evidence="1 12">
        <name>Zn(2+)</name>
        <dbReference type="ChEBI" id="CHEBI:29105"/>
    </cofactor>
</comment>
<dbReference type="EC" id="3.5.1.108" evidence="4 12"/>
<feature type="binding site" evidence="12">
    <location>
        <position position="249"/>
    </location>
    <ligand>
        <name>Zn(2+)</name>
        <dbReference type="ChEBI" id="CHEBI:29105"/>
    </ligand>
</feature>
<evidence type="ECO:0000256" key="4">
    <source>
        <dbReference type="ARBA" id="ARBA00012745"/>
    </source>
</evidence>
<dbReference type="AlphaFoldDB" id="M5IF06"/>
<comment type="similarity">
    <text evidence="12">Belongs to the LpxC family.</text>
</comment>
<comment type="pathway">
    <text evidence="3 12">Glycolipid biosynthesis; lipid IV(A) biosynthesis; lipid IV(A) from (3R)-3-hydroxytetradecanoyl-[acyl-carrier-protein] and UDP-N-acetyl-alpha-D-glucosamine: step 2/6.</text>
</comment>
<evidence type="ECO:0000256" key="3">
    <source>
        <dbReference type="ARBA" id="ARBA00005002"/>
    </source>
</evidence>
<evidence type="ECO:0000313" key="14">
    <source>
        <dbReference type="Proteomes" id="UP000011939"/>
    </source>
</evidence>
<comment type="caution">
    <text evidence="13">The sequence shown here is derived from an EMBL/GenBank/DDBJ whole genome shotgun (WGS) entry which is preliminary data.</text>
</comment>
<feature type="binding site" evidence="12">
    <location>
        <position position="245"/>
    </location>
    <ligand>
        <name>Zn(2+)</name>
        <dbReference type="ChEBI" id="CHEBI:29105"/>
    </ligand>
</feature>
<comment type="function">
    <text evidence="2 12">Catalyzes the hydrolysis of UDP-3-O-myristoyl-N-acetylglucosamine to form UDP-3-O-myristoylglucosamine and acetate, the committed step in lipid A biosynthesis.</text>
</comment>
<dbReference type="SUPFAM" id="SSF54211">
    <property type="entry name" value="Ribosomal protein S5 domain 2-like"/>
    <property type="match status" value="2"/>
</dbReference>
<feature type="active site" description="Proton donor" evidence="12">
    <location>
        <position position="272"/>
    </location>
</feature>
<keyword evidence="5 12" id="KW-0444">Lipid biosynthesis</keyword>
<dbReference type="PATRIC" id="fig|1244083.3.peg.1353"/>
<evidence type="ECO:0000256" key="11">
    <source>
        <dbReference type="ARBA" id="ARBA00024535"/>
    </source>
</evidence>
<reference evidence="13 14" key="1">
    <citation type="journal article" date="2013" name="Genome Announc.">
        <title>Genome Sequence of Campylobacter showae UNSWCD, Isolated from a Patient with Crohn's Disease.</title>
        <authorList>
            <person name="Tay A.P."/>
            <person name="Kaakoush N.O."/>
            <person name="Deshpande N.P."/>
            <person name="Chen Z."/>
            <person name="Mitchell H."/>
            <person name="Wilkins M.R."/>
        </authorList>
    </citation>
    <scope>NUCLEOTIDE SEQUENCE [LARGE SCALE GENOMIC DNA]</scope>
    <source>
        <strain evidence="13 14">CSUNSWCD</strain>
    </source>
</reference>
<evidence type="ECO:0000256" key="8">
    <source>
        <dbReference type="ARBA" id="ARBA00022801"/>
    </source>
</evidence>
<comment type="catalytic activity">
    <reaction evidence="11 12">
        <text>a UDP-3-O-[(3R)-3-hydroxyacyl]-N-acetyl-alpha-D-glucosamine + H2O = a UDP-3-O-[(3R)-3-hydroxyacyl]-alpha-D-glucosamine + acetate</text>
        <dbReference type="Rhea" id="RHEA:67816"/>
        <dbReference type="ChEBI" id="CHEBI:15377"/>
        <dbReference type="ChEBI" id="CHEBI:30089"/>
        <dbReference type="ChEBI" id="CHEBI:137740"/>
        <dbReference type="ChEBI" id="CHEBI:173225"/>
        <dbReference type="EC" id="3.5.1.108"/>
    </reaction>
</comment>
<keyword evidence="7 12" id="KW-0479">Metal-binding</keyword>
<organism evidence="13 14">
    <name type="scientific">Campylobacter showae CSUNSWCD</name>
    <dbReference type="NCBI Taxonomy" id="1244083"/>
    <lineage>
        <taxon>Bacteria</taxon>
        <taxon>Pseudomonadati</taxon>
        <taxon>Campylobacterota</taxon>
        <taxon>Epsilonproteobacteria</taxon>
        <taxon>Campylobacterales</taxon>
        <taxon>Campylobacteraceae</taxon>
        <taxon>Campylobacter</taxon>
    </lineage>
</organism>
<keyword evidence="8 12" id="KW-0378">Hydrolase</keyword>
<dbReference type="HAMAP" id="MF_00388">
    <property type="entry name" value="LpxC"/>
    <property type="match status" value="1"/>
</dbReference>
<evidence type="ECO:0000256" key="7">
    <source>
        <dbReference type="ARBA" id="ARBA00022723"/>
    </source>
</evidence>
<evidence type="ECO:0000256" key="5">
    <source>
        <dbReference type="ARBA" id="ARBA00022516"/>
    </source>
</evidence>
<dbReference type="GO" id="GO:0016020">
    <property type="term" value="C:membrane"/>
    <property type="evidence" value="ECO:0007669"/>
    <property type="project" value="GOC"/>
</dbReference>
<sequence>MYNGKNKKNKGENLKQTTIRSTVEGVGIGLHKGEPIKITLEPLGANSGIIFYRKDLGVSFKAEPKNVINTQMATVIGGKEGYISTIEHLLSAINGCGIDNIRIVLDANEVPVMDGSAISYCMMLDEAGTAELEADKKVIVIKRPVEVNKNGKFARVTPSNNPKFDFTIKFAHPIIGEQNYVFEFSKQAYIEEIARARTFGFLKDVQMLRAQNLALGGSLDNAVVIDDNKILNPEGLRFENEFVRHKILDAIGDLSLMGAPLMADYTSFAGSHELNHELTLAILSDDKNYEIITLKGDFAREYQKVFA</sequence>
<dbReference type="STRING" id="1244083.CSUNSWCD_2110"/>
<dbReference type="Pfam" id="PF03331">
    <property type="entry name" value="LpxC"/>
    <property type="match status" value="1"/>
</dbReference>
<proteinExistence type="inferred from homology"/>
<dbReference type="Gene3D" id="3.30.230.20">
    <property type="entry name" value="lpxc deacetylase, domain 1"/>
    <property type="match status" value="1"/>
</dbReference>
<dbReference type="eggNOG" id="COG0774">
    <property type="taxonomic scope" value="Bacteria"/>
</dbReference>
<keyword evidence="6 12" id="KW-0441">Lipid A biosynthesis</keyword>
<dbReference type="GO" id="GO:0009245">
    <property type="term" value="P:lipid A biosynthetic process"/>
    <property type="evidence" value="ECO:0007669"/>
    <property type="project" value="UniProtKB-UniRule"/>
</dbReference>
<gene>
    <name evidence="12" type="primary">lpxC</name>
    <name evidence="13" type="ORF">CSUNSWCD_2110</name>
</gene>
<evidence type="ECO:0000256" key="1">
    <source>
        <dbReference type="ARBA" id="ARBA00001947"/>
    </source>
</evidence>
<accession>M5IF06</accession>
<evidence type="ECO:0000256" key="2">
    <source>
        <dbReference type="ARBA" id="ARBA00002923"/>
    </source>
</evidence>
<evidence type="ECO:0000256" key="12">
    <source>
        <dbReference type="HAMAP-Rule" id="MF_00388"/>
    </source>
</evidence>
<dbReference type="Gene3D" id="3.30.1700.10">
    <property type="entry name" value="lpxc deacetylase, domain 2"/>
    <property type="match status" value="1"/>
</dbReference>
<dbReference type="GO" id="GO:0046872">
    <property type="term" value="F:metal ion binding"/>
    <property type="evidence" value="ECO:0007669"/>
    <property type="project" value="UniProtKB-KW"/>
</dbReference>
<dbReference type="InterPro" id="IPR015870">
    <property type="entry name" value="UDP-acyl_N-AcGlcN_deAcase_N"/>
</dbReference>
<evidence type="ECO:0000256" key="6">
    <source>
        <dbReference type="ARBA" id="ARBA00022556"/>
    </source>
</evidence>
<dbReference type="Proteomes" id="UP000011939">
    <property type="component" value="Unassembled WGS sequence"/>
</dbReference>
<dbReference type="EMBL" id="AMZQ01000008">
    <property type="protein sequence ID" value="EKU10987.1"/>
    <property type="molecule type" value="Genomic_DNA"/>
</dbReference>
<dbReference type="PANTHER" id="PTHR33694:SF1">
    <property type="entry name" value="UDP-3-O-ACYL-N-ACETYLGLUCOSAMINE DEACETYLASE 1, MITOCHONDRIAL-RELATED"/>
    <property type="match status" value="1"/>
</dbReference>
<dbReference type="GO" id="GO:0103117">
    <property type="term" value="F:UDP-3-O-acyl-N-acetylglucosamine deacetylase activity"/>
    <property type="evidence" value="ECO:0007669"/>
    <property type="project" value="UniProtKB-UniRule"/>
</dbReference>
<keyword evidence="10 12" id="KW-0443">Lipid metabolism</keyword>
<evidence type="ECO:0000256" key="9">
    <source>
        <dbReference type="ARBA" id="ARBA00022833"/>
    </source>
</evidence>
<protein>
    <recommendedName>
        <fullName evidence="4 12">UDP-3-O-acyl-N-acetylglucosamine deacetylase</fullName>
        <shortName evidence="12">UDP-3-O-acyl-GlcNAc deacetylase</shortName>
        <ecNumber evidence="4 12">3.5.1.108</ecNumber>
    </recommendedName>
    <alternativeName>
        <fullName evidence="12">UDP-3-O-[R-3-hydroxymyristoyl]-N-acetylglucosamine deacetylase</fullName>
    </alternativeName>
</protein>
<dbReference type="InterPro" id="IPR004463">
    <property type="entry name" value="UDP-acyl_GlcNac_deAcase"/>
</dbReference>
<dbReference type="InterPro" id="IPR011334">
    <property type="entry name" value="UDP-acyl_GlcNac_deAcase_C"/>
</dbReference>
<dbReference type="InterPro" id="IPR020568">
    <property type="entry name" value="Ribosomal_Su5_D2-typ_SF"/>
</dbReference>
<feature type="binding site" evidence="12">
    <location>
        <position position="88"/>
    </location>
    <ligand>
        <name>Zn(2+)</name>
        <dbReference type="ChEBI" id="CHEBI:29105"/>
    </ligand>
</feature>
<keyword evidence="9 12" id="KW-0862">Zinc</keyword>
<name>M5IF06_9BACT</name>
<dbReference type="NCBIfam" id="TIGR00325">
    <property type="entry name" value="lpxC"/>
    <property type="match status" value="1"/>
</dbReference>
<evidence type="ECO:0000256" key="10">
    <source>
        <dbReference type="ARBA" id="ARBA00023098"/>
    </source>
</evidence>
<dbReference type="PANTHER" id="PTHR33694">
    <property type="entry name" value="UDP-3-O-ACYL-N-ACETYLGLUCOSAMINE DEACETYLASE 1, MITOCHONDRIAL-RELATED"/>
    <property type="match status" value="1"/>
</dbReference>
<dbReference type="UniPathway" id="UPA00359">
    <property type="reaction ID" value="UER00478"/>
</dbReference>
<evidence type="ECO:0000313" key="13">
    <source>
        <dbReference type="EMBL" id="EKU10987.1"/>
    </source>
</evidence>